<dbReference type="Proteomes" id="UP000254848">
    <property type="component" value="Unassembled WGS sequence"/>
</dbReference>
<gene>
    <name evidence="1" type="ORF">C8D90_102384</name>
</gene>
<evidence type="ECO:0000313" key="2">
    <source>
        <dbReference type="Proteomes" id="UP000254848"/>
    </source>
</evidence>
<dbReference type="EMBL" id="QRAP01000002">
    <property type="protein sequence ID" value="RDK95900.1"/>
    <property type="molecule type" value="Genomic_DNA"/>
</dbReference>
<organism evidence="1 2">
    <name type="scientific">Enterobacillus tribolii</name>
    <dbReference type="NCBI Taxonomy" id="1487935"/>
    <lineage>
        <taxon>Bacteria</taxon>
        <taxon>Pseudomonadati</taxon>
        <taxon>Pseudomonadota</taxon>
        <taxon>Gammaproteobacteria</taxon>
        <taxon>Enterobacterales</taxon>
        <taxon>Hafniaceae</taxon>
        <taxon>Enterobacillus</taxon>
    </lineage>
</organism>
<comment type="caution">
    <text evidence="1">The sequence shown here is derived from an EMBL/GenBank/DDBJ whole genome shotgun (WGS) entry which is preliminary data.</text>
</comment>
<protein>
    <submittedName>
        <fullName evidence="1">Uncharacterized protein</fullName>
    </submittedName>
</protein>
<evidence type="ECO:0000313" key="1">
    <source>
        <dbReference type="EMBL" id="RDK95900.1"/>
    </source>
</evidence>
<proteinExistence type="predicted"/>
<accession>A0A370R1U9</accession>
<keyword evidence="2" id="KW-1185">Reference proteome</keyword>
<dbReference type="AlphaFoldDB" id="A0A370R1U9"/>
<sequence>MTFAHGPQQEGVVSGCVAFFAHQRMGGCRPECIVQNGLFWGAAYEGKEVKRA</sequence>
<name>A0A370R1U9_9GAMM</name>
<reference evidence="1 2" key="1">
    <citation type="submission" date="2018-07" db="EMBL/GenBank/DDBJ databases">
        <title>Genomic Encyclopedia of Type Strains, Phase IV (KMG-IV): sequencing the most valuable type-strain genomes for metagenomic binning, comparative biology and taxonomic classification.</title>
        <authorList>
            <person name="Goeker M."/>
        </authorList>
    </citation>
    <scope>NUCLEOTIDE SEQUENCE [LARGE SCALE GENOMIC DNA]</scope>
    <source>
        <strain evidence="1 2">DSM 103736</strain>
    </source>
</reference>